<dbReference type="Proteomes" id="UP001430953">
    <property type="component" value="Unassembled WGS sequence"/>
</dbReference>
<evidence type="ECO:0000256" key="1">
    <source>
        <dbReference type="SAM" id="MobiDB-lite"/>
    </source>
</evidence>
<accession>A0AAW2FPX9</accession>
<proteinExistence type="predicted"/>
<protein>
    <submittedName>
        <fullName evidence="2">Uncharacterized protein</fullName>
    </submittedName>
</protein>
<evidence type="ECO:0000313" key="2">
    <source>
        <dbReference type="EMBL" id="KAL0117323.1"/>
    </source>
</evidence>
<name>A0AAW2FPX9_9HYME</name>
<organism evidence="2 3">
    <name type="scientific">Cardiocondyla obscurior</name>
    <dbReference type="NCBI Taxonomy" id="286306"/>
    <lineage>
        <taxon>Eukaryota</taxon>
        <taxon>Metazoa</taxon>
        <taxon>Ecdysozoa</taxon>
        <taxon>Arthropoda</taxon>
        <taxon>Hexapoda</taxon>
        <taxon>Insecta</taxon>
        <taxon>Pterygota</taxon>
        <taxon>Neoptera</taxon>
        <taxon>Endopterygota</taxon>
        <taxon>Hymenoptera</taxon>
        <taxon>Apocrita</taxon>
        <taxon>Aculeata</taxon>
        <taxon>Formicoidea</taxon>
        <taxon>Formicidae</taxon>
        <taxon>Myrmicinae</taxon>
        <taxon>Cardiocondyla</taxon>
    </lineage>
</organism>
<feature type="region of interest" description="Disordered" evidence="1">
    <location>
        <begin position="80"/>
        <end position="109"/>
    </location>
</feature>
<sequence>MSLSNNKYADEQRSMVRVVCIFGRYSRNYAEWPIMRFISSWAGFCAPKSDRTFIHFYCALILEPSFIKYNSCSSSCNLRAEGGTEAHRGRPERRRRLRRVLGISGSTPR</sequence>
<evidence type="ECO:0000313" key="3">
    <source>
        <dbReference type="Proteomes" id="UP001430953"/>
    </source>
</evidence>
<comment type="caution">
    <text evidence="2">The sequence shown here is derived from an EMBL/GenBank/DDBJ whole genome shotgun (WGS) entry which is preliminary data.</text>
</comment>
<gene>
    <name evidence="2" type="ORF">PUN28_010285</name>
</gene>
<feature type="compositionally biased region" description="Basic residues" evidence="1">
    <location>
        <begin position="90"/>
        <end position="99"/>
    </location>
</feature>
<dbReference type="EMBL" id="JADYXP020000009">
    <property type="protein sequence ID" value="KAL0117323.1"/>
    <property type="molecule type" value="Genomic_DNA"/>
</dbReference>
<dbReference type="AlphaFoldDB" id="A0AAW2FPX9"/>
<reference evidence="2 3" key="1">
    <citation type="submission" date="2023-03" db="EMBL/GenBank/DDBJ databases">
        <title>High recombination rates correlate with genetic variation in Cardiocondyla obscurior ants.</title>
        <authorList>
            <person name="Errbii M."/>
        </authorList>
    </citation>
    <scope>NUCLEOTIDE SEQUENCE [LARGE SCALE GENOMIC DNA]</scope>
    <source>
        <strain evidence="2">Alpha-2009</strain>
        <tissue evidence="2">Whole body</tissue>
    </source>
</reference>
<keyword evidence="3" id="KW-1185">Reference proteome</keyword>